<dbReference type="EMBL" id="JAFREL020000002">
    <property type="protein sequence ID" value="MEO1770366.1"/>
    <property type="molecule type" value="Genomic_DNA"/>
</dbReference>
<reference evidence="2 3" key="1">
    <citation type="submission" date="2021-03" db="EMBL/GenBank/DDBJ databases">
        <authorList>
            <person name="Gilmore M.S."/>
            <person name="Schwartzman J."/>
            <person name="Van Tyne D."/>
            <person name="Martin M."/>
            <person name="Earl A.M."/>
            <person name="Manson A.L."/>
            <person name="Straub T."/>
            <person name="Salamzade R."/>
            <person name="Saavedra J."/>
            <person name="Lebreton F."/>
            <person name="Prichula J."/>
            <person name="Schaufler K."/>
            <person name="Gaca A."/>
            <person name="Sgardioli B."/>
            <person name="Wagenaar J."/>
            <person name="Strong T."/>
        </authorList>
    </citation>
    <scope>NUCLEOTIDE SEQUENCE [LARGE SCALE GENOMIC DNA]</scope>
    <source>
        <strain evidence="2 3">665A</strain>
    </source>
</reference>
<proteinExistence type="predicted"/>
<keyword evidence="3" id="KW-1185">Reference proteome</keyword>
<accession>A0ABV0EP85</accession>
<evidence type="ECO:0000259" key="1">
    <source>
        <dbReference type="Pfam" id="PF18050"/>
    </source>
</evidence>
<dbReference type="RefSeq" id="WP_207705204.1">
    <property type="nucleotide sequence ID" value="NZ_JAFREL020000002.1"/>
</dbReference>
<sequence>MKINMYIDDLAYPILLNEAQAAKDFYTQLPLDVTLEDYNLTEKIGHLTKRLSLRDSPSGMAAESGQLNYYVPMGNLCFFYKNFPYSKGLVNLGQFEGPVPLDNYMDTIFASFRSE</sequence>
<protein>
    <recommendedName>
        <fullName evidence="1">Cyclophilin-like domain-containing protein</fullName>
    </recommendedName>
</protein>
<dbReference type="Gene3D" id="2.40.100.20">
    <property type="match status" value="1"/>
</dbReference>
<organism evidence="2 3">
    <name type="scientific">Candidatus Enterococcus ferrettii</name>
    <dbReference type="NCBI Taxonomy" id="2815324"/>
    <lineage>
        <taxon>Bacteria</taxon>
        <taxon>Bacillati</taxon>
        <taxon>Bacillota</taxon>
        <taxon>Bacilli</taxon>
        <taxon>Lactobacillales</taxon>
        <taxon>Enterococcaceae</taxon>
        <taxon>Enterococcus</taxon>
    </lineage>
</organism>
<evidence type="ECO:0000313" key="2">
    <source>
        <dbReference type="EMBL" id="MEO1770366.1"/>
    </source>
</evidence>
<dbReference type="InterPro" id="IPR029000">
    <property type="entry name" value="Cyclophilin-like_dom_sf"/>
</dbReference>
<feature type="domain" description="Cyclophilin-like" evidence="1">
    <location>
        <begin position="6"/>
        <end position="100"/>
    </location>
</feature>
<gene>
    <name evidence="2" type="ORF">JZO67_002318</name>
</gene>
<reference evidence="2 3" key="2">
    <citation type="submission" date="2024-02" db="EMBL/GenBank/DDBJ databases">
        <title>The Genome Sequence of Enterococcus sp. DIV0159.</title>
        <authorList>
            <person name="Earl A."/>
            <person name="Manson A."/>
            <person name="Gilmore M."/>
            <person name="Sanders J."/>
            <person name="Shea T."/>
            <person name="Howe W."/>
            <person name="Livny J."/>
            <person name="Cuomo C."/>
            <person name="Neafsey D."/>
            <person name="Birren B."/>
        </authorList>
    </citation>
    <scope>NUCLEOTIDE SEQUENCE [LARGE SCALE GENOMIC DNA]</scope>
    <source>
        <strain evidence="2 3">665A</strain>
    </source>
</reference>
<comment type="caution">
    <text evidence="2">The sequence shown here is derived from an EMBL/GenBank/DDBJ whole genome shotgun (WGS) entry which is preliminary data.</text>
</comment>
<dbReference type="InterPro" id="IPR041183">
    <property type="entry name" value="Cyclophilin-like"/>
</dbReference>
<evidence type="ECO:0000313" key="3">
    <source>
        <dbReference type="Proteomes" id="UP000664357"/>
    </source>
</evidence>
<dbReference type="SUPFAM" id="SSF50891">
    <property type="entry name" value="Cyclophilin-like"/>
    <property type="match status" value="1"/>
</dbReference>
<dbReference type="Proteomes" id="UP000664357">
    <property type="component" value="Unassembled WGS sequence"/>
</dbReference>
<dbReference type="Pfam" id="PF18050">
    <property type="entry name" value="Cyclophil_like2"/>
    <property type="match status" value="1"/>
</dbReference>
<name>A0ABV0EP85_9ENTE</name>